<evidence type="ECO:0000256" key="3">
    <source>
        <dbReference type="ARBA" id="ARBA00022741"/>
    </source>
</evidence>
<dbReference type="InterPro" id="IPR052215">
    <property type="entry name" value="Plant_ABCG"/>
</dbReference>
<dbReference type="Pfam" id="PF00005">
    <property type="entry name" value="ABC_tran"/>
    <property type="match status" value="1"/>
</dbReference>
<evidence type="ECO:0000313" key="8">
    <source>
        <dbReference type="Proteomes" id="UP000631114"/>
    </source>
</evidence>
<evidence type="ECO:0000256" key="5">
    <source>
        <dbReference type="SAM" id="MobiDB-lite"/>
    </source>
</evidence>
<keyword evidence="2" id="KW-0813">Transport</keyword>
<dbReference type="OrthoDB" id="66620at2759"/>
<name>A0A835M797_9MAGN</name>
<keyword evidence="4" id="KW-0067">ATP-binding</keyword>
<keyword evidence="3" id="KW-0547">Nucleotide-binding</keyword>
<feature type="non-terminal residue" evidence="7">
    <location>
        <position position="318"/>
    </location>
</feature>
<sequence length="318" mass="34622">AVISNSFYINACPLTPLIYQCKPPQAGKLIQYLLEILKPHDSPSVNVPRWTPSPSPTRSPPRVKNDDLELNSFNSQAAHNIPSQNQTLFPFSSFTSPPLPHYRTQTQPERILDAPSFQIGNKINSPIGSETVSLMNTRQANYIQYDAGGLRSQSDGVLLTWEDLCVTVSAGKNGSRSILEGLTGYAQPGEVLAIMGPSGCGKSTLLDALAGRLDSKTRQSGQILVNGHRQGLTFGTSVKKLLLSSFLSSVALTFMQQTSEASFLDEPTSGLDSAASYHVMKRIVDLAKQDGRTGGDYWRRAAKQASLPDLWFLREGPL</sequence>
<reference evidence="7 8" key="1">
    <citation type="submission" date="2020-10" db="EMBL/GenBank/DDBJ databases">
        <title>The Coptis chinensis genome and diversification of protoberbering-type alkaloids.</title>
        <authorList>
            <person name="Wang B."/>
            <person name="Shu S."/>
            <person name="Song C."/>
            <person name="Liu Y."/>
        </authorList>
    </citation>
    <scope>NUCLEOTIDE SEQUENCE [LARGE SCALE GENOMIC DNA]</scope>
    <source>
        <strain evidence="7">HL-2020</strain>
        <tissue evidence="7">Leaf</tissue>
    </source>
</reference>
<dbReference type="Gene3D" id="3.40.50.300">
    <property type="entry name" value="P-loop containing nucleotide triphosphate hydrolases"/>
    <property type="match status" value="1"/>
</dbReference>
<dbReference type="GO" id="GO:0016887">
    <property type="term" value="F:ATP hydrolysis activity"/>
    <property type="evidence" value="ECO:0007669"/>
    <property type="project" value="InterPro"/>
</dbReference>
<dbReference type="PANTHER" id="PTHR48042:SF19">
    <property type="entry name" value="OS09G0472100 PROTEIN"/>
    <property type="match status" value="1"/>
</dbReference>
<dbReference type="AlphaFoldDB" id="A0A835M797"/>
<feature type="domain" description="AAA+ ATPase" evidence="6">
    <location>
        <begin position="188"/>
        <end position="316"/>
    </location>
</feature>
<dbReference type="InterPro" id="IPR003439">
    <property type="entry name" value="ABC_transporter-like_ATP-bd"/>
</dbReference>
<protein>
    <recommendedName>
        <fullName evidence="6">AAA+ ATPase domain-containing protein</fullName>
    </recommendedName>
</protein>
<comment type="similarity">
    <text evidence="1">Belongs to the ABC transporter superfamily. ABCG family. Eye pigment precursor importer (TC 3.A.1.204) subfamily.</text>
</comment>
<dbReference type="SMART" id="SM00382">
    <property type="entry name" value="AAA"/>
    <property type="match status" value="1"/>
</dbReference>
<dbReference type="Proteomes" id="UP000631114">
    <property type="component" value="Unassembled WGS sequence"/>
</dbReference>
<dbReference type="EMBL" id="JADFTS010000002">
    <property type="protein sequence ID" value="KAF9621880.1"/>
    <property type="molecule type" value="Genomic_DNA"/>
</dbReference>
<evidence type="ECO:0000256" key="4">
    <source>
        <dbReference type="ARBA" id="ARBA00022840"/>
    </source>
</evidence>
<evidence type="ECO:0000313" key="7">
    <source>
        <dbReference type="EMBL" id="KAF9621880.1"/>
    </source>
</evidence>
<accession>A0A835M797</accession>
<evidence type="ECO:0000256" key="1">
    <source>
        <dbReference type="ARBA" id="ARBA00005814"/>
    </source>
</evidence>
<evidence type="ECO:0000256" key="2">
    <source>
        <dbReference type="ARBA" id="ARBA00022448"/>
    </source>
</evidence>
<dbReference type="PANTHER" id="PTHR48042">
    <property type="entry name" value="ABC TRANSPORTER G FAMILY MEMBER 11"/>
    <property type="match status" value="1"/>
</dbReference>
<comment type="caution">
    <text evidence="7">The sequence shown here is derived from an EMBL/GenBank/DDBJ whole genome shotgun (WGS) entry which is preliminary data.</text>
</comment>
<keyword evidence="8" id="KW-1185">Reference proteome</keyword>
<dbReference type="GO" id="GO:0005524">
    <property type="term" value="F:ATP binding"/>
    <property type="evidence" value="ECO:0007669"/>
    <property type="project" value="UniProtKB-KW"/>
</dbReference>
<evidence type="ECO:0000259" key="6">
    <source>
        <dbReference type="SMART" id="SM00382"/>
    </source>
</evidence>
<dbReference type="SUPFAM" id="SSF52540">
    <property type="entry name" value="P-loop containing nucleoside triphosphate hydrolases"/>
    <property type="match status" value="1"/>
</dbReference>
<gene>
    <name evidence="7" type="ORF">IFM89_028468</name>
</gene>
<dbReference type="InterPro" id="IPR003593">
    <property type="entry name" value="AAA+_ATPase"/>
</dbReference>
<organism evidence="7 8">
    <name type="scientific">Coptis chinensis</name>
    <dbReference type="NCBI Taxonomy" id="261450"/>
    <lineage>
        <taxon>Eukaryota</taxon>
        <taxon>Viridiplantae</taxon>
        <taxon>Streptophyta</taxon>
        <taxon>Embryophyta</taxon>
        <taxon>Tracheophyta</taxon>
        <taxon>Spermatophyta</taxon>
        <taxon>Magnoliopsida</taxon>
        <taxon>Ranunculales</taxon>
        <taxon>Ranunculaceae</taxon>
        <taxon>Coptidoideae</taxon>
        <taxon>Coptis</taxon>
    </lineage>
</organism>
<dbReference type="InterPro" id="IPR027417">
    <property type="entry name" value="P-loop_NTPase"/>
</dbReference>
<proteinExistence type="inferred from homology"/>
<feature type="region of interest" description="Disordered" evidence="5">
    <location>
        <begin position="44"/>
        <end position="65"/>
    </location>
</feature>